<evidence type="ECO:0008006" key="10">
    <source>
        <dbReference type="Google" id="ProtNLM"/>
    </source>
</evidence>
<comment type="caution">
    <text evidence="8">The sequence shown here is derived from an EMBL/GenBank/DDBJ whole genome shotgun (WGS) entry which is preliminary data.</text>
</comment>
<dbReference type="Gene3D" id="2.30.30.40">
    <property type="entry name" value="SH3 Domains"/>
    <property type="match status" value="1"/>
</dbReference>
<dbReference type="PANTHER" id="PTHR11017">
    <property type="entry name" value="LEUCINE-RICH REPEAT-CONTAINING PROTEIN"/>
    <property type="match status" value="1"/>
</dbReference>
<reference evidence="8 9" key="1">
    <citation type="submission" date="2018-10" db="EMBL/GenBank/DDBJ databases">
        <title>A high-quality apple genome assembly.</title>
        <authorList>
            <person name="Hu J."/>
        </authorList>
    </citation>
    <scope>NUCLEOTIDE SEQUENCE [LARGE SCALE GENOMIC DNA]</scope>
    <source>
        <strain evidence="9">cv. HFTH1</strain>
        <tissue evidence="8">Young leaf</tissue>
    </source>
</reference>
<organism evidence="8 9">
    <name type="scientific">Malus domestica</name>
    <name type="common">Apple</name>
    <name type="synonym">Pyrus malus</name>
    <dbReference type="NCBI Taxonomy" id="3750"/>
    <lineage>
        <taxon>Eukaryota</taxon>
        <taxon>Viridiplantae</taxon>
        <taxon>Streptophyta</taxon>
        <taxon>Embryophyta</taxon>
        <taxon>Tracheophyta</taxon>
        <taxon>Spermatophyta</taxon>
        <taxon>Magnoliopsida</taxon>
        <taxon>eudicotyledons</taxon>
        <taxon>Gunneridae</taxon>
        <taxon>Pentapetalae</taxon>
        <taxon>rosids</taxon>
        <taxon>fabids</taxon>
        <taxon>Rosales</taxon>
        <taxon>Rosaceae</taxon>
        <taxon>Amygdaloideae</taxon>
        <taxon>Maleae</taxon>
        <taxon>Malus</taxon>
    </lineage>
</organism>
<feature type="region of interest" description="Disordered" evidence="5">
    <location>
        <begin position="2035"/>
        <end position="2057"/>
    </location>
</feature>
<dbReference type="PROSITE" id="PS50104">
    <property type="entry name" value="TIR"/>
    <property type="match status" value="2"/>
</dbReference>
<evidence type="ECO:0000259" key="7">
    <source>
        <dbReference type="PROSITE" id="PS50104"/>
    </source>
</evidence>
<evidence type="ECO:0000256" key="4">
    <source>
        <dbReference type="SAM" id="Coils"/>
    </source>
</evidence>
<evidence type="ECO:0000256" key="3">
    <source>
        <dbReference type="PROSITE-ProRule" id="PRU00192"/>
    </source>
</evidence>
<dbReference type="SUPFAM" id="SSF52058">
    <property type="entry name" value="L domain-like"/>
    <property type="match status" value="2"/>
</dbReference>
<dbReference type="InterPro" id="IPR035897">
    <property type="entry name" value="Toll_tir_struct_dom_sf"/>
</dbReference>
<dbReference type="Gene3D" id="3.80.10.10">
    <property type="entry name" value="Ribonuclease Inhibitor"/>
    <property type="match status" value="4"/>
</dbReference>
<dbReference type="GO" id="GO:0007165">
    <property type="term" value="P:signal transduction"/>
    <property type="evidence" value="ECO:0007669"/>
    <property type="project" value="InterPro"/>
</dbReference>
<dbReference type="InterPro" id="IPR000157">
    <property type="entry name" value="TIR_dom"/>
</dbReference>
<dbReference type="SUPFAM" id="SSF103657">
    <property type="entry name" value="BAR/IMD domain-like"/>
    <property type="match status" value="1"/>
</dbReference>
<dbReference type="PROSITE" id="PS50002">
    <property type="entry name" value="SH3"/>
    <property type="match status" value="1"/>
</dbReference>
<dbReference type="InterPro" id="IPR032675">
    <property type="entry name" value="LRR_dom_sf"/>
</dbReference>
<dbReference type="InterPro" id="IPR036028">
    <property type="entry name" value="SH3-like_dom_sf"/>
</dbReference>
<dbReference type="Pfam" id="PF01582">
    <property type="entry name" value="TIR"/>
    <property type="match status" value="2"/>
</dbReference>
<dbReference type="InterPro" id="IPR001452">
    <property type="entry name" value="SH3_domain"/>
</dbReference>
<evidence type="ECO:0000313" key="9">
    <source>
        <dbReference type="Proteomes" id="UP000290289"/>
    </source>
</evidence>
<dbReference type="CDD" id="cd07607">
    <property type="entry name" value="BAR_SH3P_plant"/>
    <property type="match status" value="1"/>
</dbReference>
<evidence type="ECO:0000313" key="8">
    <source>
        <dbReference type="EMBL" id="RXH91131.1"/>
    </source>
</evidence>
<feature type="compositionally biased region" description="Pro residues" evidence="5">
    <location>
        <begin position="2042"/>
        <end position="2055"/>
    </location>
</feature>
<keyword evidence="4" id="KW-0175">Coiled coil</keyword>
<keyword evidence="2" id="KW-0520">NAD</keyword>
<keyword evidence="1 3" id="KW-0728">SH3 domain</keyword>
<feature type="coiled-coil region" evidence="4">
    <location>
        <begin position="1922"/>
        <end position="1986"/>
    </location>
</feature>
<dbReference type="Gene3D" id="3.40.50.10140">
    <property type="entry name" value="Toll/interleukin-1 receptor homology (TIR) domain"/>
    <property type="match status" value="2"/>
</dbReference>
<dbReference type="SUPFAM" id="SSF50044">
    <property type="entry name" value="SH3-domain"/>
    <property type="match status" value="1"/>
</dbReference>
<feature type="domain" description="TIR" evidence="7">
    <location>
        <begin position="20"/>
        <end position="187"/>
    </location>
</feature>
<dbReference type="PANTHER" id="PTHR11017:SF267">
    <property type="entry name" value="TMV RESISTANCE PROTEIN N-LIKE"/>
    <property type="match status" value="1"/>
</dbReference>
<dbReference type="SUPFAM" id="SSF52200">
    <property type="entry name" value="Toll/Interleukin receptor TIR domain"/>
    <property type="match status" value="2"/>
</dbReference>
<proteinExistence type="predicted"/>
<dbReference type="Gene3D" id="1.20.1270.60">
    <property type="entry name" value="Arfaptin homology (AH) domain/BAR domain"/>
    <property type="match status" value="1"/>
</dbReference>
<protein>
    <recommendedName>
        <fullName evidence="10">TIR domain-containing protein</fullName>
    </recommendedName>
</protein>
<keyword evidence="9" id="KW-1185">Reference proteome</keyword>
<evidence type="ECO:0000256" key="2">
    <source>
        <dbReference type="ARBA" id="ARBA00023027"/>
    </source>
</evidence>
<sequence>MALVRTSPGTSSDSNTFRSYRYDVFLSFRGETRKTFTDHLYTALNNAGFLTFRDDDELERGEDIKPGLQKAIQQSRTSVVVFSKDYASSRWCLDELVLILERKRTTSDHVVLPVFYDVDPSHVRKQTGSVGKAFARSQKNQSSEKVEGWRKALAEIADLAGMVLKNQADGYESKFIKKIVEVIGDKLSRTSLSGTEKIQGLVLDMRNHHANSPINTNEIFLETNAFARMRNLQLLHLSHVRLNGCYADFPTGLRWLCWLEFPLDSIPIDFPLENISVLEMQYSNLRQVCEGTKFLPSLKILDVSHSHGLSETIDFSRSPNLEELILVDCTSLQNVHESIGNLERLVYLNMKDCKNLRKLPKNMCKLKSLETLILSGCSNLDEVLVEMMKKMESLKILEIDGIPIGELWPERSSTILSSFPRSLVELSLKGCNLSDDVFPTDLSNLSYLRRLCLDENPICSLPIFIKGLRRIDELSFKCCDRLESLVGLPEVQQMTSIVGCISLKKITFHSPPQSGLIQFFDNWNLVERDRFYKIEPIDRVDEEMIKFLGLCNLESMPAVRMHHPYTNRDPKEVPVQGLYQHGIFSTFFVGNEVPGLFGYKSVKSSISFIVPLLLDSHRIRGLNIFATYAKENSNNYVTRFGIAPIMIKVRNKSKGLKWIYSPTFYGIPGDGEDMIWLSHWKMENKTILQCGDEVVVSVITGPRDLFWVKEFGVELVQEHQDKISTQHNTKSDPNYPLVIGGDLKTWKCRPGIYFLGSWSREDTDDIDILTMDSDEEDTNKEGQEDEPDYTIAKMRAASNNCSLRGWKVRLTAVGFFFALALVGWSSISQKKKRHSSTSPPGAVFKQFSGGIYGGSDNVASDENEFQQHQKLEKLYISTRAAKHYQKEIVRGVEGYIVAGSKHVEIGTKLSEDSRKYGSEKTCTSGNTLSRAALSFGRARAQMEKECGVLLKALGTQWERPWRMLDILLNVMLECGKKLKLRTSPGTSSDSNTFRSYRYDVFLSFRGEDTRKTFTDHLYTALNNAGFLTFRDDDELERGEDIKPGLQKAIQQSRTSVVVFSKDYASSRWCLDELVLILERKRTTLDHVVLPVFYDVDPSHVRKQTGSVGKAFARSQKNQSPEKVEGWRKALAEIADLAGMVLQNQADGYESTFIKNIIKVIGDKLSRTPLSGTKKIQGLVLDMHNHPANSPINTNEIVLETNAFARMRNLQLLHLSHVRLDGCYADFPTGLRWLCWLEFPLDSIPIDFPLENVIVLELQHSSLRQVCKGTKFLPSLKILDVSRSHGLSETIDFSLFPNLEELILVDCTSLKNVHESIGNLERLVSLNMKDCKNLRKLPKNKCMLKSLETLILSGCSNLDEFPMEMMKKMESLKVLETDGIPMGELWPERTSTILSSFPCSLVELSLKGCNLSDDVFPTDLSNLSYLRRLRLDKNPICSLPVFIKGLRRIDELSFEGCVRLESLVGLPEVHQRTSIIGCISLKKITFHSHRRSGILRLGDNRNLVEFECYYKLEPIDKVDVEMIKLLGLCNLESMPAVRMYHPYINSYPKEVLVQGLYQCGIFNTFFVGNEVPGLFSYKSTKSSISFIVPVLLASHRIRGLNIFATYAKENSNNYSTSGLIGPIMIKLRNKSKGLKWIYAPYFYGIPGDGEDMIWLSHWKMENKTILQCGDEVVVSVITGPRDLFTVKEFGVELVQEHQDKMSTQHNTKSDPNYPFVIGGDLETWKCRPGIYFLGSWTNKEGQEDEPDYTIAKTKAATNNCSLRGWKVRLTAVGFFFALALAVFKQFSGGIYGGSDNVASDENEFQQHQKLEKLYISTRAAKVATLIFVRALNEHHHYQKEIVRGVEGYIVAGSKHVEIGTKLSEDSRKYGSEKTCTSDNTLSRAALSFGRARAQMEKECGVLLKALGTQVAEPLRAMIVGAPLEDARHLAQRYARMRQEAEAQAIDVSRRQAKVRDSAGNADIIMKLEAAEAKLQELQSSVAILGKEASAAMAAVEGQQQRLTLQRLLAMVEAERNYHQNVLQILDQLEGEILSEKQRIEASPSPPTEDTMPPPPSYEDLSRSFASETYDELTELRDYFLGEVMYTFHAVTDVELSLSFGDYVVVRKVSNNGWAEGECKGKAGWFPFNYVEKRERALASKN</sequence>
<name>A0A498JCM9_MALDO</name>
<dbReference type="SMART" id="SM00326">
    <property type="entry name" value="SH3"/>
    <property type="match status" value="1"/>
</dbReference>
<gene>
    <name evidence="8" type="ORF">DVH24_020154</name>
</gene>
<feature type="domain" description="TIR" evidence="7">
    <location>
        <begin position="996"/>
        <end position="1164"/>
    </location>
</feature>
<dbReference type="InterPro" id="IPR044974">
    <property type="entry name" value="Disease_R_plants"/>
</dbReference>
<evidence type="ECO:0000256" key="5">
    <source>
        <dbReference type="SAM" id="MobiDB-lite"/>
    </source>
</evidence>
<feature type="domain" description="SH3" evidence="6">
    <location>
        <begin position="2075"/>
        <end position="2134"/>
    </location>
</feature>
<dbReference type="GO" id="GO:0006952">
    <property type="term" value="P:defense response"/>
    <property type="evidence" value="ECO:0007669"/>
    <property type="project" value="InterPro"/>
</dbReference>
<dbReference type="Pfam" id="PF14604">
    <property type="entry name" value="SH3_9"/>
    <property type="match status" value="1"/>
</dbReference>
<dbReference type="FunFam" id="3.40.50.10140:FF:000007">
    <property type="entry name" value="Disease resistance protein (TIR-NBS-LRR class)"/>
    <property type="match status" value="2"/>
</dbReference>
<dbReference type="EMBL" id="RDQH01000334">
    <property type="protein sequence ID" value="RXH91131.1"/>
    <property type="molecule type" value="Genomic_DNA"/>
</dbReference>
<evidence type="ECO:0000256" key="1">
    <source>
        <dbReference type="ARBA" id="ARBA00022443"/>
    </source>
</evidence>
<dbReference type="InterPro" id="IPR027267">
    <property type="entry name" value="AH/BAR_dom_sf"/>
</dbReference>
<dbReference type="Proteomes" id="UP000290289">
    <property type="component" value="Chromosome 8"/>
</dbReference>
<accession>A0A498JCM9</accession>
<evidence type="ECO:0000259" key="6">
    <source>
        <dbReference type="PROSITE" id="PS50002"/>
    </source>
</evidence>
<dbReference type="SMART" id="SM00255">
    <property type="entry name" value="TIR"/>
    <property type="match status" value="2"/>
</dbReference>